<protein>
    <submittedName>
        <fullName evidence="3">MFS transporter</fullName>
    </submittedName>
</protein>
<keyword evidence="2" id="KW-1133">Transmembrane helix</keyword>
<dbReference type="GO" id="GO:0022857">
    <property type="term" value="F:transmembrane transporter activity"/>
    <property type="evidence" value="ECO:0007669"/>
    <property type="project" value="InterPro"/>
</dbReference>
<reference evidence="3 4" key="1">
    <citation type="submission" date="2019-03" db="EMBL/GenBank/DDBJ databases">
        <title>Draft genome sequences of novel Actinobacteria.</title>
        <authorList>
            <person name="Sahin N."/>
            <person name="Ay H."/>
            <person name="Saygin H."/>
        </authorList>
    </citation>
    <scope>NUCLEOTIDE SEQUENCE [LARGE SCALE GENOMIC DNA]</scope>
    <source>
        <strain evidence="3 4">7K502</strain>
    </source>
</reference>
<name>A0A4R4Y1T5_9PSEU</name>
<keyword evidence="2" id="KW-0812">Transmembrane</keyword>
<dbReference type="EMBL" id="SMKW01000090">
    <property type="protein sequence ID" value="TDD38065.1"/>
    <property type="molecule type" value="Genomic_DNA"/>
</dbReference>
<feature type="transmembrane region" description="Helical" evidence="2">
    <location>
        <begin position="417"/>
        <end position="440"/>
    </location>
</feature>
<comment type="caution">
    <text evidence="3">The sequence shown here is derived from an EMBL/GenBank/DDBJ whole genome shotgun (WGS) entry which is preliminary data.</text>
</comment>
<feature type="transmembrane region" description="Helical" evidence="2">
    <location>
        <begin position="366"/>
        <end position="383"/>
    </location>
</feature>
<dbReference type="AlphaFoldDB" id="A0A4R4Y1T5"/>
<feature type="transmembrane region" description="Helical" evidence="2">
    <location>
        <begin position="196"/>
        <end position="217"/>
    </location>
</feature>
<dbReference type="PANTHER" id="PTHR23542:SF1">
    <property type="entry name" value="MAJOR FACILITATOR SUPERFAMILY (MFS) PROFILE DOMAIN-CONTAINING PROTEIN"/>
    <property type="match status" value="1"/>
</dbReference>
<dbReference type="PANTHER" id="PTHR23542">
    <property type="match status" value="1"/>
</dbReference>
<keyword evidence="4" id="KW-1185">Reference proteome</keyword>
<feature type="compositionally biased region" description="Polar residues" evidence="1">
    <location>
        <begin position="69"/>
        <end position="79"/>
    </location>
</feature>
<feature type="transmembrane region" description="Helical" evidence="2">
    <location>
        <begin position="452"/>
        <end position="474"/>
    </location>
</feature>
<proteinExistence type="predicted"/>
<evidence type="ECO:0000313" key="3">
    <source>
        <dbReference type="EMBL" id="TDD38065.1"/>
    </source>
</evidence>
<accession>A0A4R4Y1T5</accession>
<gene>
    <name evidence="3" type="ORF">E1288_39570</name>
</gene>
<dbReference type="InterPro" id="IPR036259">
    <property type="entry name" value="MFS_trans_sf"/>
</dbReference>
<feature type="transmembrane region" description="Helical" evidence="2">
    <location>
        <begin position="395"/>
        <end position="411"/>
    </location>
</feature>
<dbReference type="Pfam" id="PF07690">
    <property type="entry name" value="MFS_1"/>
    <property type="match status" value="1"/>
</dbReference>
<dbReference type="InterPro" id="IPR011701">
    <property type="entry name" value="MFS"/>
</dbReference>
<feature type="region of interest" description="Disordered" evidence="1">
    <location>
        <begin position="25"/>
        <end position="109"/>
    </location>
</feature>
<evidence type="ECO:0000256" key="1">
    <source>
        <dbReference type="SAM" id="MobiDB-lite"/>
    </source>
</evidence>
<evidence type="ECO:0000256" key="2">
    <source>
        <dbReference type="SAM" id="Phobius"/>
    </source>
</evidence>
<dbReference type="Gene3D" id="1.20.1250.20">
    <property type="entry name" value="MFS general substrate transporter like domains"/>
    <property type="match status" value="1"/>
</dbReference>
<feature type="compositionally biased region" description="Basic and acidic residues" evidence="1">
    <location>
        <begin position="41"/>
        <end position="58"/>
    </location>
</feature>
<evidence type="ECO:0000313" key="4">
    <source>
        <dbReference type="Proteomes" id="UP000294947"/>
    </source>
</evidence>
<feature type="transmembrane region" description="Helical" evidence="2">
    <location>
        <begin position="329"/>
        <end position="354"/>
    </location>
</feature>
<dbReference type="Proteomes" id="UP000294947">
    <property type="component" value="Unassembled WGS sequence"/>
</dbReference>
<feature type="transmembrane region" description="Helical" evidence="2">
    <location>
        <begin position="480"/>
        <end position="501"/>
    </location>
</feature>
<feature type="transmembrane region" description="Helical" evidence="2">
    <location>
        <begin position="289"/>
        <end position="309"/>
    </location>
</feature>
<sequence length="522" mass="55289">MCVNRQNEWRERSNRRIPALWNIPGKDHCDSTIRRSSRLNRPAERPWTEMSAFRERPSETSPAPPRATRISTGSPTSAKSPPVRSPRLIHHLGRNGREHDKATTRTAGRFSPPISQEVETVQYVAMLRQKYVAHLLGSSIVGRLPNGMAPIAIAIHLRQQQAGYEVAGLFTAIYALSTAGGSPLLGRLVDRFGQPIVMLISAAGSAIGFFGAAFLPVDDYLPLGASVVLAGALTPPLEACLRSLWADILPKEQLEAGYALDSSTQQVIFISGPLLVAGGIAIAPSAYVVLATGMFGLIGVVVFCLAPPVWRWRPVHAERHWLGPLRSPLLTVVLVCNCGVGAAMGAFSILAVAYSEHVSLPSMNGVLLSANAVGAMIGGIVYGARVWKSRDSKRLLVLLGTLAALYLPLMLTPGAIAMTVLAFIGGLFLAPALTCSYVLVGRICPPGTVTEAFAWLVTIFLVGNAAGAATAGAAVSSLPINLAFGAMALFALIGFVIYVVGLRLIGSESSSTPAESEQSTSR</sequence>
<organism evidence="3 4">
    <name type="scientific">Saccharopolyspora elongata</name>
    <dbReference type="NCBI Taxonomy" id="2530387"/>
    <lineage>
        <taxon>Bacteria</taxon>
        <taxon>Bacillati</taxon>
        <taxon>Actinomycetota</taxon>
        <taxon>Actinomycetes</taxon>
        <taxon>Pseudonocardiales</taxon>
        <taxon>Pseudonocardiaceae</taxon>
        <taxon>Saccharopolyspora</taxon>
    </lineage>
</organism>
<keyword evidence="2" id="KW-0472">Membrane</keyword>
<dbReference type="SUPFAM" id="SSF103473">
    <property type="entry name" value="MFS general substrate transporter"/>
    <property type="match status" value="1"/>
</dbReference>